<dbReference type="InterPro" id="IPR011701">
    <property type="entry name" value="MFS"/>
</dbReference>
<dbReference type="SUPFAM" id="SSF103473">
    <property type="entry name" value="MFS general substrate transporter"/>
    <property type="match status" value="1"/>
</dbReference>
<dbReference type="AlphaFoldDB" id="A0A151B625"/>
<feature type="transmembrane region" description="Helical" evidence="2">
    <location>
        <begin position="248"/>
        <end position="271"/>
    </location>
</feature>
<dbReference type="GO" id="GO:0005886">
    <property type="term" value="C:plasma membrane"/>
    <property type="evidence" value="ECO:0007669"/>
    <property type="project" value="UniProtKB-SubCell"/>
</dbReference>
<evidence type="ECO:0000256" key="1">
    <source>
        <dbReference type="ARBA" id="ARBA00004651"/>
    </source>
</evidence>
<dbReference type="Proteomes" id="UP000075531">
    <property type="component" value="Unassembled WGS sequence"/>
</dbReference>
<feature type="transmembrane region" description="Helical" evidence="2">
    <location>
        <begin position="156"/>
        <end position="174"/>
    </location>
</feature>
<dbReference type="GO" id="GO:0022857">
    <property type="term" value="F:transmembrane transporter activity"/>
    <property type="evidence" value="ECO:0007669"/>
    <property type="project" value="InterPro"/>
</dbReference>
<dbReference type="EMBL" id="LTBA01000004">
    <property type="protein sequence ID" value="KYH35354.1"/>
    <property type="molecule type" value="Genomic_DNA"/>
</dbReference>
<organism evidence="3 4">
    <name type="scientific">Clostridium tepidiprofundi DSM 19306</name>
    <dbReference type="NCBI Taxonomy" id="1121338"/>
    <lineage>
        <taxon>Bacteria</taxon>
        <taxon>Bacillati</taxon>
        <taxon>Bacillota</taxon>
        <taxon>Clostridia</taxon>
        <taxon>Eubacteriales</taxon>
        <taxon>Clostridiaceae</taxon>
        <taxon>Clostridium</taxon>
    </lineage>
</organism>
<dbReference type="InterPro" id="IPR052528">
    <property type="entry name" value="Sugar_transport-like"/>
</dbReference>
<evidence type="ECO:0000256" key="2">
    <source>
        <dbReference type="SAM" id="Phobius"/>
    </source>
</evidence>
<sequence length="428" mass="48877">MSYENSKSESTYSKSLFKHNIMFYVLNGFLFTIMMNLFKPFTAKFLYRIGGSDFHISLLNALPGLVAVFSTIPGILIINDTINKRKTMNKFFFSSRLFILLFAAIPLLPVEYQPIIFVILISLKQYPESVSVTSLQSFTGDIFPEQKRATAISSRNMFSIIAQLMTVLLVDYILKHFGKTNNIILKIYQIFFIVSFLIGLIEIYTFSKLKENSPSSIDRNSSTHKKSIFYYLMKTPEVILSTKNNKKYWIFILCSLIYHFGWQMGWPLFSIYQIKYLGADEHWIAIISIVSSITMFFCYKFWNVLIDKKGNPPVMAVTTLGMAATPLLYAFSPNLKILATVSVISAFFTSGTVTVLLNSLLEVTPDKDRIFYVGIHVTLTSITLSIAPIVGNIIQNHFSIYFALYASAFFRLLGSIAFFIRNRKVKSF</sequence>
<comment type="caution">
    <text evidence="3">The sequence shown here is derived from an EMBL/GenBank/DDBJ whole genome shotgun (WGS) entry which is preliminary data.</text>
</comment>
<keyword evidence="4" id="KW-1185">Reference proteome</keyword>
<feature type="transmembrane region" description="Helical" evidence="2">
    <location>
        <begin position="370"/>
        <end position="394"/>
    </location>
</feature>
<dbReference type="PATRIC" id="fig|1121338.3.peg.773"/>
<evidence type="ECO:0000313" key="4">
    <source>
        <dbReference type="Proteomes" id="UP000075531"/>
    </source>
</evidence>
<dbReference type="PANTHER" id="PTHR23526">
    <property type="entry name" value="INTEGRAL MEMBRANE TRANSPORT PROTEIN-RELATED"/>
    <property type="match status" value="1"/>
</dbReference>
<keyword evidence="2" id="KW-0812">Transmembrane</keyword>
<name>A0A151B625_9CLOT</name>
<keyword evidence="2" id="KW-0472">Membrane</keyword>
<dbReference type="Pfam" id="PF07690">
    <property type="entry name" value="MFS_1"/>
    <property type="match status" value="2"/>
</dbReference>
<dbReference type="PANTHER" id="PTHR23526:SF2">
    <property type="entry name" value="MAJOR FACILITATOR SUPERFAMILY (MFS) PROFILE DOMAIN-CONTAINING PROTEIN"/>
    <property type="match status" value="1"/>
</dbReference>
<dbReference type="InterPro" id="IPR036259">
    <property type="entry name" value="MFS_trans_sf"/>
</dbReference>
<reference evidence="3 4" key="1">
    <citation type="submission" date="2016-02" db="EMBL/GenBank/DDBJ databases">
        <title>Genome sequence of Clostridium tepidiprofundi DSM 19306.</title>
        <authorList>
            <person name="Poehlein A."/>
            <person name="Daniel R."/>
        </authorList>
    </citation>
    <scope>NUCLEOTIDE SEQUENCE [LARGE SCALE GENOMIC DNA]</scope>
    <source>
        <strain evidence="3 4">DSM 19306</strain>
    </source>
</reference>
<feature type="transmembrane region" description="Helical" evidence="2">
    <location>
        <begin position="283"/>
        <end position="302"/>
    </location>
</feature>
<dbReference type="RefSeq" id="WP_066822835.1">
    <property type="nucleotide sequence ID" value="NZ_LTBA01000004.1"/>
</dbReference>
<feature type="transmembrane region" description="Helical" evidence="2">
    <location>
        <begin position="186"/>
        <end position="206"/>
    </location>
</feature>
<keyword evidence="2" id="KW-1133">Transmembrane helix</keyword>
<evidence type="ECO:0000313" key="3">
    <source>
        <dbReference type="EMBL" id="KYH35354.1"/>
    </source>
</evidence>
<feature type="transmembrane region" description="Helical" evidence="2">
    <location>
        <begin position="21"/>
        <end position="38"/>
    </location>
</feature>
<dbReference type="STRING" id="1121338.CLTEP_07580"/>
<feature type="transmembrane region" description="Helical" evidence="2">
    <location>
        <begin position="400"/>
        <end position="420"/>
    </location>
</feature>
<feature type="transmembrane region" description="Helical" evidence="2">
    <location>
        <begin position="58"/>
        <end position="79"/>
    </location>
</feature>
<feature type="transmembrane region" description="Helical" evidence="2">
    <location>
        <begin position="337"/>
        <end position="358"/>
    </location>
</feature>
<comment type="subcellular location">
    <subcellularLocation>
        <location evidence="1">Cell membrane</location>
        <topology evidence="1">Multi-pass membrane protein</topology>
    </subcellularLocation>
</comment>
<gene>
    <name evidence="3" type="ORF">CLTEP_07580</name>
</gene>
<accession>A0A151B625</accession>
<dbReference type="Gene3D" id="1.20.1250.20">
    <property type="entry name" value="MFS general substrate transporter like domains"/>
    <property type="match status" value="2"/>
</dbReference>
<protein>
    <submittedName>
        <fullName evidence="3">Major facilitator superfamily protein</fullName>
    </submittedName>
</protein>
<proteinExistence type="predicted"/>